<evidence type="ECO:0000313" key="5">
    <source>
        <dbReference type="EMBL" id="QPZ92545.1"/>
    </source>
</evidence>
<keyword evidence="3 4" id="KW-0067">ATP-binding</keyword>
<reference evidence="5 6" key="1">
    <citation type="submission" date="2020-05" db="EMBL/GenBank/DDBJ databases">
        <title>Thioclava electrotropha strain Elox9 finished genome.</title>
        <authorList>
            <person name="Rowe A.R."/>
            <person name="Wilbanks E.G."/>
        </authorList>
    </citation>
    <scope>NUCLEOTIDE SEQUENCE [LARGE SCALE GENOMIC DNA]</scope>
    <source>
        <strain evidence="5 6">Elox9</strain>
    </source>
</reference>
<evidence type="ECO:0000313" key="6">
    <source>
        <dbReference type="Proteomes" id="UP000192422"/>
    </source>
</evidence>
<dbReference type="Pfam" id="PF01812">
    <property type="entry name" value="5-FTHF_cyc-lig"/>
    <property type="match status" value="1"/>
</dbReference>
<dbReference type="GO" id="GO:0030272">
    <property type="term" value="F:5-formyltetrahydrofolate cyclo-ligase activity"/>
    <property type="evidence" value="ECO:0007669"/>
    <property type="project" value="UniProtKB-EC"/>
</dbReference>
<keyword evidence="5" id="KW-0436">Ligase</keyword>
<gene>
    <name evidence="5" type="ORF">AKL02_017720</name>
</gene>
<dbReference type="RefSeq" id="WP_083078294.1">
    <property type="nucleotide sequence ID" value="NZ_CP053562.1"/>
</dbReference>
<evidence type="ECO:0000256" key="3">
    <source>
        <dbReference type="ARBA" id="ARBA00022840"/>
    </source>
</evidence>
<comment type="catalytic activity">
    <reaction evidence="4">
        <text>(6S)-5-formyl-5,6,7,8-tetrahydrofolate + ATP = (6R)-5,10-methenyltetrahydrofolate + ADP + phosphate</text>
        <dbReference type="Rhea" id="RHEA:10488"/>
        <dbReference type="ChEBI" id="CHEBI:30616"/>
        <dbReference type="ChEBI" id="CHEBI:43474"/>
        <dbReference type="ChEBI" id="CHEBI:57455"/>
        <dbReference type="ChEBI" id="CHEBI:57457"/>
        <dbReference type="ChEBI" id="CHEBI:456216"/>
        <dbReference type="EC" id="6.3.3.2"/>
    </reaction>
</comment>
<protein>
    <recommendedName>
        <fullName evidence="4">5-formyltetrahydrofolate cyclo-ligase</fullName>
        <ecNumber evidence="4">6.3.3.2</ecNumber>
    </recommendedName>
</protein>
<dbReference type="NCBIfam" id="TIGR02727">
    <property type="entry name" value="MTHFS_bact"/>
    <property type="match status" value="1"/>
</dbReference>
<keyword evidence="2 4" id="KW-0547">Nucleotide-binding</keyword>
<dbReference type="Gene3D" id="3.40.50.10420">
    <property type="entry name" value="NagB/RpiA/CoA transferase-like"/>
    <property type="match status" value="1"/>
</dbReference>
<dbReference type="InterPro" id="IPR037171">
    <property type="entry name" value="NagB/RpiA_transferase-like"/>
</dbReference>
<dbReference type="Proteomes" id="UP000192422">
    <property type="component" value="Chromosome"/>
</dbReference>
<dbReference type="InterPro" id="IPR002698">
    <property type="entry name" value="FTHF_cligase"/>
</dbReference>
<comment type="cofactor">
    <cofactor evidence="4">
        <name>Mg(2+)</name>
        <dbReference type="ChEBI" id="CHEBI:18420"/>
    </cofactor>
</comment>
<proteinExistence type="inferred from homology"/>
<sequence length="215" mass="23783">MDDDATGGAPACFAHLLVDGHLVDPETARDVARFRRAERARLVAARALSAEDRERATARLIDGLERIVPFDAATTVATYWPIRGEPDLRLWMRKAHEAGSEVLLPVVIERDAPLEFHTWSPACRMVRGAWNIPVPTAGELRTPDLVIVPLVGVDTTLHRLGNGGGYYDRTLARFENKPRIVGIGFSGCVLPTIYPMPWDVPMDEILLSDGTHLTR</sequence>
<name>A0ABX6YXS6_9RHOB</name>
<keyword evidence="4" id="KW-0479">Metal-binding</keyword>
<evidence type="ECO:0000256" key="4">
    <source>
        <dbReference type="RuleBase" id="RU361279"/>
    </source>
</evidence>
<organism evidence="5 6">
    <name type="scientific">Thioclava electrotropha</name>
    <dbReference type="NCBI Taxonomy" id="1549850"/>
    <lineage>
        <taxon>Bacteria</taxon>
        <taxon>Pseudomonadati</taxon>
        <taxon>Pseudomonadota</taxon>
        <taxon>Alphaproteobacteria</taxon>
        <taxon>Rhodobacterales</taxon>
        <taxon>Paracoccaceae</taxon>
        <taxon>Thioclava</taxon>
    </lineage>
</organism>
<keyword evidence="6" id="KW-1185">Reference proteome</keyword>
<dbReference type="EC" id="6.3.3.2" evidence="4"/>
<dbReference type="PANTHER" id="PTHR23407">
    <property type="entry name" value="ATPASE INHIBITOR/5-FORMYLTETRAHYDROFOLATE CYCLO-LIGASE"/>
    <property type="match status" value="1"/>
</dbReference>
<dbReference type="SUPFAM" id="SSF100950">
    <property type="entry name" value="NagB/RpiA/CoA transferase-like"/>
    <property type="match status" value="1"/>
</dbReference>
<evidence type="ECO:0000256" key="2">
    <source>
        <dbReference type="ARBA" id="ARBA00022741"/>
    </source>
</evidence>
<keyword evidence="4" id="KW-0460">Magnesium</keyword>
<evidence type="ECO:0000256" key="1">
    <source>
        <dbReference type="ARBA" id="ARBA00010638"/>
    </source>
</evidence>
<comment type="similarity">
    <text evidence="1 4">Belongs to the 5-formyltetrahydrofolate cyclo-ligase family.</text>
</comment>
<accession>A0ABX6YXS6</accession>
<dbReference type="EMBL" id="CP053562">
    <property type="protein sequence ID" value="QPZ92545.1"/>
    <property type="molecule type" value="Genomic_DNA"/>
</dbReference>
<dbReference type="PANTHER" id="PTHR23407:SF1">
    <property type="entry name" value="5-FORMYLTETRAHYDROFOLATE CYCLO-LIGASE"/>
    <property type="match status" value="1"/>
</dbReference>
<dbReference type="InterPro" id="IPR024185">
    <property type="entry name" value="FTHF_cligase-like_sf"/>
</dbReference>